<name>A0A1Q9DLV0_SYMMI</name>
<dbReference type="EMBL" id="LSRX01000479">
    <property type="protein sequence ID" value="OLP96120.1"/>
    <property type="molecule type" value="Genomic_DNA"/>
</dbReference>
<protein>
    <submittedName>
        <fullName evidence="1">Uncharacterized protein</fullName>
    </submittedName>
</protein>
<reference evidence="1 2" key="1">
    <citation type="submission" date="2016-02" db="EMBL/GenBank/DDBJ databases">
        <title>Genome analysis of coral dinoflagellate symbionts highlights evolutionary adaptations to a symbiotic lifestyle.</title>
        <authorList>
            <person name="Aranda M."/>
            <person name="Li Y."/>
            <person name="Liew Y.J."/>
            <person name="Baumgarten S."/>
            <person name="Simakov O."/>
            <person name="Wilson M."/>
            <person name="Piel J."/>
            <person name="Ashoor H."/>
            <person name="Bougouffa S."/>
            <person name="Bajic V.B."/>
            <person name="Ryu T."/>
            <person name="Ravasi T."/>
            <person name="Bayer T."/>
            <person name="Micklem G."/>
            <person name="Kim H."/>
            <person name="Bhak J."/>
            <person name="Lajeunesse T.C."/>
            <person name="Voolstra C.R."/>
        </authorList>
    </citation>
    <scope>NUCLEOTIDE SEQUENCE [LARGE SCALE GENOMIC DNA]</scope>
    <source>
        <strain evidence="1 2">CCMP2467</strain>
    </source>
</reference>
<gene>
    <name evidence="1" type="ORF">AK812_SmicGene21670</name>
</gene>
<proteinExistence type="predicted"/>
<dbReference type="Proteomes" id="UP000186817">
    <property type="component" value="Unassembled WGS sequence"/>
</dbReference>
<comment type="caution">
    <text evidence="1">The sequence shown here is derived from an EMBL/GenBank/DDBJ whole genome shotgun (WGS) entry which is preliminary data.</text>
</comment>
<evidence type="ECO:0000313" key="2">
    <source>
        <dbReference type="Proteomes" id="UP000186817"/>
    </source>
</evidence>
<dbReference type="AlphaFoldDB" id="A0A1Q9DLV0"/>
<accession>A0A1Q9DLV0</accession>
<organism evidence="1 2">
    <name type="scientific">Symbiodinium microadriaticum</name>
    <name type="common">Dinoflagellate</name>
    <name type="synonym">Zooxanthella microadriatica</name>
    <dbReference type="NCBI Taxonomy" id="2951"/>
    <lineage>
        <taxon>Eukaryota</taxon>
        <taxon>Sar</taxon>
        <taxon>Alveolata</taxon>
        <taxon>Dinophyceae</taxon>
        <taxon>Suessiales</taxon>
        <taxon>Symbiodiniaceae</taxon>
        <taxon>Symbiodinium</taxon>
    </lineage>
</organism>
<evidence type="ECO:0000313" key="1">
    <source>
        <dbReference type="EMBL" id="OLP96120.1"/>
    </source>
</evidence>
<keyword evidence="2" id="KW-1185">Reference proteome</keyword>
<dbReference type="OrthoDB" id="10474204at2759"/>
<sequence>MLGELMDIRLANVSATGTSWKAAIGPSGFALRLGSYASNAASSFEQVLDQLTGAEEAGPAAMRRMKRVSTDFEQELRDQTEAVLRVAVREREILLTPGSHSRTELLEALKGMGVFRSWISRTKNVTLAKRSP</sequence>